<dbReference type="EMBL" id="ML977315">
    <property type="protein sequence ID" value="KAF2119243.1"/>
    <property type="molecule type" value="Genomic_DNA"/>
</dbReference>
<feature type="compositionally biased region" description="Basic and acidic residues" evidence="2">
    <location>
        <begin position="109"/>
        <end position="137"/>
    </location>
</feature>
<feature type="compositionally biased region" description="Basic and acidic residues" evidence="2">
    <location>
        <begin position="63"/>
        <end position="78"/>
    </location>
</feature>
<evidence type="ECO:0000256" key="1">
    <source>
        <dbReference type="SAM" id="Coils"/>
    </source>
</evidence>
<evidence type="ECO:0000313" key="4">
    <source>
        <dbReference type="Proteomes" id="UP000799770"/>
    </source>
</evidence>
<proteinExistence type="predicted"/>
<feature type="compositionally biased region" description="Polar residues" evidence="2">
    <location>
        <begin position="52"/>
        <end position="62"/>
    </location>
</feature>
<evidence type="ECO:0000313" key="3">
    <source>
        <dbReference type="EMBL" id="KAF2119243.1"/>
    </source>
</evidence>
<feature type="region of interest" description="Disordered" evidence="2">
    <location>
        <begin position="1"/>
        <end position="146"/>
    </location>
</feature>
<feature type="coiled-coil region" evidence="1">
    <location>
        <begin position="157"/>
        <end position="198"/>
    </location>
</feature>
<feature type="compositionally biased region" description="Polar residues" evidence="2">
    <location>
        <begin position="31"/>
        <end position="42"/>
    </location>
</feature>
<accession>A0A6A5ZK74</accession>
<evidence type="ECO:0000256" key="2">
    <source>
        <dbReference type="SAM" id="MobiDB-lite"/>
    </source>
</evidence>
<dbReference type="Proteomes" id="UP000799770">
    <property type="component" value="Unassembled WGS sequence"/>
</dbReference>
<gene>
    <name evidence="3" type="ORF">BDV96DRAFT_642280</name>
</gene>
<reference evidence="3" key="1">
    <citation type="journal article" date="2020" name="Stud. Mycol.">
        <title>101 Dothideomycetes genomes: a test case for predicting lifestyles and emergence of pathogens.</title>
        <authorList>
            <person name="Haridas S."/>
            <person name="Albert R."/>
            <person name="Binder M."/>
            <person name="Bloem J."/>
            <person name="Labutti K."/>
            <person name="Salamov A."/>
            <person name="Andreopoulos B."/>
            <person name="Baker S."/>
            <person name="Barry K."/>
            <person name="Bills G."/>
            <person name="Bluhm B."/>
            <person name="Cannon C."/>
            <person name="Castanera R."/>
            <person name="Culley D."/>
            <person name="Daum C."/>
            <person name="Ezra D."/>
            <person name="Gonzalez J."/>
            <person name="Henrissat B."/>
            <person name="Kuo A."/>
            <person name="Liang C."/>
            <person name="Lipzen A."/>
            <person name="Lutzoni F."/>
            <person name="Magnuson J."/>
            <person name="Mondo S."/>
            <person name="Nolan M."/>
            <person name="Ohm R."/>
            <person name="Pangilinan J."/>
            <person name="Park H.-J."/>
            <person name="Ramirez L."/>
            <person name="Alfaro M."/>
            <person name="Sun H."/>
            <person name="Tritt A."/>
            <person name="Yoshinaga Y."/>
            <person name="Zwiers L.-H."/>
            <person name="Turgeon B."/>
            <person name="Goodwin S."/>
            <person name="Spatafora J."/>
            <person name="Crous P."/>
            <person name="Grigoriev I."/>
        </authorList>
    </citation>
    <scope>NUCLEOTIDE SEQUENCE</scope>
    <source>
        <strain evidence="3">CBS 627.86</strain>
    </source>
</reference>
<feature type="compositionally biased region" description="Polar residues" evidence="2">
    <location>
        <begin position="1"/>
        <end position="12"/>
    </location>
</feature>
<sequence length="210" mass="23806">MAKPNCTSNTLPPGSCGESTEAPGSPHFEPETSQGGVESHSQPYERFDKSPDNNTLPSSPHSQDTDYHLEQHNAKETESLLAEAESEEDKRQEEEDSDYAPTPKKRKRDICAELEDHIGKGEIEVDDVRKDHSDRSRRVSARRLGQSNIISTSGDRLQQLEEMMTQQGKNITSLKHKVSLERRKRKRLEKKLSMLRSRLAIEVDKGLQED</sequence>
<protein>
    <submittedName>
        <fullName evidence="3">Uncharacterized protein</fullName>
    </submittedName>
</protein>
<dbReference type="AlphaFoldDB" id="A0A6A5ZK74"/>
<organism evidence="3 4">
    <name type="scientific">Lophiotrema nucula</name>
    <dbReference type="NCBI Taxonomy" id="690887"/>
    <lineage>
        <taxon>Eukaryota</taxon>
        <taxon>Fungi</taxon>
        <taxon>Dikarya</taxon>
        <taxon>Ascomycota</taxon>
        <taxon>Pezizomycotina</taxon>
        <taxon>Dothideomycetes</taxon>
        <taxon>Pleosporomycetidae</taxon>
        <taxon>Pleosporales</taxon>
        <taxon>Lophiotremataceae</taxon>
        <taxon>Lophiotrema</taxon>
    </lineage>
</organism>
<name>A0A6A5ZK74_9PLEO</name>
<keyword evidence="1" id="KW-0175">Coiled coil</keyword>
<keyword evidence="4" id="KW-1185">Reference proteome</keyword>